<keyword evidence="1" id="KW-0732">Signal</keyword>
<dbReference type="EMBL" id="GG663751">
    <property type="protein sequence ID" value="EEH51220.1"/>
    <property type="molecule type" value="Genomic_DNA"/>
</dbReference>
<dbReference type="RefSeq" id="XP_003064315.1">
    <property type="nucleotide sequence ID" value="XM_003064269.1"/>
</dbReference>
<evidence type="ECO:0000313" key="3">
    <source>
        <dbReference type="Proteomes" id="UP000001876"/>
    </source>
</evidence>
<dbReference type="OMA" id="FDYEYEI"/>
<reference evidence="2 3" key="1">
    <citation type="journal article" date="2009" name="Science">
        <title>Green evolution and dynamic adaptations revealed by genomes of the marine picoeukaryotes Micromonas.</title>
        <authorList>
            <person name="Worden A.Z."/>
            <person name="Lee J.H."/>
            <person name="Mock T."/>
            <person name="Rouze P."/>
            <person name="Simmons M.P."/>
            <person name="Aerts A.L."/>
            <person name="Allen A.E."/>
            <person name="Cuvelier M.L."/>
            <person name="Derelle E."/>
            <person name="Everett M.V."/>
            <person name="Foulon E."/>
            <person name="Grimwood J."/>
            <person name="Gundlach H."/>
            <person name="Henrissat B."/>
            <person name="Napoli C."/>
            <person name="McDonald S.M."/>
            <person name="Parker M.S."/>
            <person name="Rombauts S."/>
            <person name="Salamov A."/>
            <person name="Von Dassow P."/>
            <person name="Badger J.H."/>
            <person name="Coutinho P.M."/>
            <person name="Demir E."/>
            <person name="Dubchak I."/>
            <person name="Gentemann C."/>
            <person name="Eikrem W."/>
            <person name="Gready J.E."/>
            <person name="John U."/>
            <person name="Lanier W."/>
            <person name="Lindquist E.A."/>
            <person name="Lucas S."/>
            <person name="Mayer K.F."/>
            <person name="Moreau H."/>
            <person name="Not F."/>
            <person name="Otillar R."/>
            <person name="Panaud O."/>
            <person name="Pangilinan J."/>
            <person name="Paulsen I."/>
            <person name="Piegu B."/>
            <person name="Poliakov A."/>
            <person name="Robbens S."/>
            <person name="Schmutz J."/>
            <person name="Toulza E."/>
            <person name="Wyss T."/>
            <person name="Zelensky A."/>
            <person name="Zhou K."/>
            <person name="Armbrust E.V."/>
            <person name="Bhattacharya D."/>
            <person name="Goodenough U.W."/>
            <person name="Van de Peer Y."/>
            <person name="Grigoriev I.V."/>
        </authorList>
    </citation>
    <scope>NUCLEOTIDE SEQUENCE [LARGE SCALE GENOMIC DNA]</scope>
    <source>
        <strain evidence="2 3">CCMP1545</strain>
    </source>
</reference>
<dbReference type="GeneID" id="9689756"/>
<dbReference type="GO" id="GO:0048564">
    <property type="term" value="P:photosystem I assembly"/>
    <property type="evidence" value="ECO:0007669"/>
    <property type="project" value="InterPro"/>
</dbReference>
<keyword evidence="3" id="KW-1185">Reference proteome</keyword>
<dbReference type="KEGG" id="mpp:MICPUCDRAFT_54201"/>
<dbReference type="PANTHER" id="PTHR36770:SF1">
    <property type="entry name" value="PHOTOSYSTEM I ASSEMBLY FACTOR PSA3, CHLOROPLASTIC"/>
    <property type="match status" value="1"/>
</dbReference>
<accession>C1N8Q2</accession>
<dbReference type="STRING" id="564608.C1N8Q2"/>
<evidence type="ECO:0000256" key="1">
    <source>
        <dbReference type="SAM" id="SignalP"/>
    </source>
</evidence>
<dbReference type="AlphaFoldDB" id="C1N8Q2"/>
<dbReference type="Proteomes" id="UP000001876">
    <property type="component" value="Unassembled WGS sequence"/>
</dbReference>
<evidence type="ECO:0000313" key="2">
    <source>
        <dbReference type="EMBL" id="EEH51220.1"/>
    </source>
</evidence>
<protein>
    <submittedName>
        <fullName evidence="2">Predicted protein</fullName>
    </submittedName>
</protein>
<proteinExistence type="predicted"/>
<gene>
    <name evidence="2" type="ORF">MICPUCDRAFT_54201</name>
</gene>
<dbReference type="PANTHER" id="PTHR36770">
    <property type="entry name" value="PHOTOSYSTEM I ASSEMBLY FACTOR PSA3, CHLOROPLASTIC"/>
    <property type="match status" value="1"/>
</dbReference>
<feature type="chain" id="PRO_5002912401" evidence="1">
    <location>
        <begin position="20"/>
        <end position="197"/>
    </location>
</feature>
<dbReference type="InterPro" id="IPR037736">
    <property type="entry name" value="PSA3"/>
</dbReference>
<dbReference type="eggNOG" id="ENOG502QUQN">
    <property type="taxonomic scope" value="Eukaryota"/>
</dbReference>
<dbReference type="OrthoDB" id="2013100at2759"/>
<organism evidence="3">
    <name type="scientific">Micromonas pusilla (strain CCMP1545)</name>
    <name type="common">Picoplanktonic green alga</name>
    <dbReference type="NCBI Taxonomy" id="564608"/>
    <lineage>
        <taxon>Eukaryota</taxon>
        <taxon>Viridiplantae</taxon>
        <taxon>Chlorophyta</taxon>
        <taxon>Mamiellophyceae</taxon>
        <taxon>Mamiellales</taxon>
        <taxon>Mamiellaceae</taxon>
        <taxon>Micromonas</taxon>
    </lineage>
</organism>
<sequence length="197" mass="20680">MSAASISIVVASSASVASASPRCAVARLVKKVQGKIPVVSLLSKLLTPEGGIGVEALSYNEYCRAKLDAAGGTEYGASLSEICDAYKKEPRQLLLLTWMVYEGDGLLPDDVATAAARRLSSTGFDYEYEIFKFESARDEAIARARKKGVDPRAGRDAARATKTATEVLELCCGATNGLTTEGKGHIAVVAAATMEAV</sequence>
<name>C1N8Q2_MICPC</name>
<feature type="signal peptide" evidence="1">
    <location>
        <begin position="1"/>
        <end position="19"/>
    </location>
</feature>